<reference evidence="2" key="1">
    <citation type="journal article" date="2013" name="ISME J.">
        <title>A small predatory core genome in the divergent marine Bacteriovorax marinus SJ and the terrestrial Bdellovibrio bacteriovorus.</title>
        <authorList>
            <person name="Crossman L.C."/>
            <person name="Chen H."/>
            <person name="Cerdeno-Tarraga A.M."/>
            <person name="Brooks K."/>
            <person name="Quail M.A."/>
            <person name="Pineiro S.A."/>
            <person name="Hobley L."/>
            <person name="Sockett R.E."/>
            <person name="Bentley S.D."/>
            <person name="Parkhill J."/>
            <person name="Williams H.N."/>
            <person name="Stine O.C."/>
        </authorList>
    </citation>
    <scope>NUCLEOTIDE SEQUENCE [LARGE SCALE GENOMIC DNA]</scope>
    <source>
        <strain evidence="2">ATCC BAA-682 / DSM 15412 / SJ</strain>
    </source>
</reference>
<dbReference type="HOGENOM" id="CLU_1370535_0_0_7"/>
<keyword evidence="2" id="KW-1185">Reference proteome</keyword>
<dbReference type="EMBL" id="FQ312005">
    <property type="protein sequence ID" value="CBW26237.1"/>
    <property type="molecule type" value="Genomic_DNA"/>
</dbReference>
<evidence type="ECO:0000313" key="1">
    <source>
        <dbReference type="EMBL" id="CBW26237.1"/>
    </source>
</evidence>
<dbReference type="PATRIC" id="fig|862908.3.peg.1305"/>
<organism evidence="1 2">
    <name type="scientific">Halobacteriovorax marinus (strain ATCC BAA-682 / DSM 15412 / SJ)</name>
    <name type="common">Bacteriovorax marinus</name>
    <dbReference type="NCBI Taxonomy" id="862908"/>
    <lineage>
        <taxon>Bacteria</taxon>
        <taxon>Pseudomonadati</taxon>
        <taxon>Bdellovibrionota</taxon>
        <taxon>Bacteriovoracia</taxon>
        <taxon>Bacteriovoracales</taxon>
        <taxon>Halobacteriovoraceae</taxon>
        <taxon>Halobacteriovorax</taxon>
    </lineage>
</organism>
<dbReference type="Proteomes" id="UP000008963">
    <property type="component" value="Chromosome"/>
</dbReference>
<sequence length="199" mass="23015">MTKKSLKIILFIFVVIINCSCSVFNAGTVHLKYSDIDAGLEGNKYELKKKLGNISASVRQLEHPSFYRRWDYLVKLSPSIHFDRFNFQAGAATISPNTVRPATELKYRRLSALGNVKVEFFTPIGQFVFTAGFGGGIYSMEDNHDLKTIRTREVRKFDLAYNAFLTERVFLMMGPRYYKTAFEQYTFIFRIGYYWGDVN</sequence>
<dbReference type="RefSeq" id="WP_014244021.1">
    <property type="nucleotide sequence ID" value="NC_016620.1"/>
</dbReference>
<protein>
    <submittedName>
        <fullName evidence="1">Membrane protein</fullName>
    </submittedName>
</protein>
<accession>E1WZQ1</accession>
<name>E1WZQ1_HALMS</name>
<evidence type="ECO:0000313" key="2">
    <source>
        <dbReference type="Proteomes" id="UP000008963"/>
    </source>
</evidence>
<dbReference type="STRING" id="862908.BMS_1371"/>
<dbReference type="KEGG" id="bmx:BMS_1371"/>
<proteinExistence type="predicted"/>
<dbReference type="OrthoDB" id="5296418at2"/>
<dbReference type="AlphaFoldDB" id="E1WZQ1"/>
<gene>
    <name evidence="1" type="ordered locus">BMS_1371</name>
</gene>